<organism evidence="2 3">
    <name type="scientific">Drosophila navojoa</name>
    <name type="common">Fruit fly</name>
    <dbReference type="NCBI Taxonomy" id="7232"/>
    <lineage>
        <taxon>Eukaryota</taxon>
        <taxon>Metazoa</taxon>
        <taxon>Ecdysozoa</taxon>
        <taxon>Arthropoda</taxon>
        <taxon>Hexapoda</taxon>
        <taxon>Insecta</taxon>
        <taxon>Pterygota</taxon>
        <taxon>Neoptera</taxon>
        <taxon>Endopterygota</taxon>
        <taxon>Diptera</taxon>
        <taxon>Brachycera</taxon>
        <taxon>Muscomorpha</taxon>
        <taxon>Ephydroidea</taxon>
        <taxon>Drosophilidae</taxon>
        <taxon>Drosophila</taxon>
    </lineage>
</organism>
<name>A0A484ANU7_DRONA</name>
<evidence type="ECO:0000256" key="1">
    <source>
        <dbReference type="SAM" id="MobiDB-lite"/>
    </source>
</evidence>
<gene>
    <name evidence="2" type="ORF">AWZ03_015130</name>
</gene>
<proteinExistence type="predicted"/>
<dbReference type="EMBL" id="LSRL02003504">
    <property type="protein sequence ID" value="TDG38449.1"/>
    <property type="molecule type" value="Genomic_DNA"/>
</dbReference>
<protein>
    <submittedName>
        <fullName evidence="2">Uncharacterized protein</fullName>
    </submittedName>
</protein>
<dbReference type="Proteomes" id="UP000295192">
    <property type="component" value="Unassembled WGS sequence"/>
</dbReference>
<evidence type="ECO:0000313" key="3">
    <source>
        <dbReference type="Proteomes" id="UP000295192"/>
    </source>
</evidence>
<feature type="region of interest" description="Disordered" evidence="1">
    <location>
        <begin position="22"/>
        <end position="54"/>
    </location>
</feature>
<evidence type="ECO:0000313" key="2">
    <source>
        <dbReference type="EMBL" id="TDG38449.1"/>
    </source>
</evidence>
<comment type="caution">
    <text evidence="2">The sequence shown here is derived from an EMBL/GenBank/DDBJ whole genome shotgun (WGS) entry which is preliminary data.</text>
</comment>
<feature type="compositionally biased region" description="Low complexity" evidence="1">
    <location>
        <begin position="43"/>
        <end position="53"/>
    </location>
</feature>
<dbReference type="AlphaFoldDB" id="A0A484ANU7"/>
<accession>A0A484ANU7</accession>
<keyword evidence="3" id="KW-1185">Reference proteome</keyword>
<sequence length="109" mass="11903">MGPPPTPSPSPQPAPVLLRTHAQVHNEDDADTAPVSAPTSKTPPQHQQHQQQPINTVTKQKIPALFLPLVTDVVQLLDKLKKHTALKLLVVLGEDNVFTAMTSIHIMRC</sequence>
<reference evidence="2 3" key="1">
    <citation type="journal article" date="2019" name="J. Hered.">
        <title>An Improved Genome Assembly for Drosophila navojoa, the Basal Species in the mojavensis Cluster.</title>
        <authorList>
            <person name="Vanderlinde T."/>
            <person name="Dupim E.G."/>
            <person name="Nazario-Yepiz N.O."/>
            <person name="Carvalho A.B."/>
        </authorList>
    </citation>
    <scope>NUCLEOTIDE SEQUENCE [LARGE SCALE GENOMIC DNA]</scope>
    <source>
        <strain evidence="2">Navoj_Jal97</strain>
        <tissue evidence="2">Whole organism</tissue>
    </source>
</reference>